<evidence type="ECO:0000256" key="2">
    <source>
        <dbReference type="ARBA" id="ARBA00023054"/>
    </source>
</evidence>
<evidence type="ECO:0000256" key="3">
    <source>
        <dbReference type="SAM" id="Coils"/>
    </source>
</evidence>
<comment type="caution">
    <text evidence="5">The sequence shown here is derived from an EMBL/GenBank/DDBJ whole genome shotgun (WGS) entry which is preliminary data.</text>
</comment>
<dbReference type="Gene3D" id="2.40.50.100">
    <property type="match status" value="1"/>
</dbReference>
<proteinExistence type="predicted"/>
<keyword evidence="4" id="KW-1133">Transmembrane helix</keyword>
<gene>
    <name evidence="5" type="ORF">NM961_23545</name>
</gene>
<sequence length="426" mass="46029">MIRDTSAQDRAMSRPVVAPARRYWKYALAAGIAVALGAWILPGMLRTLGSGGSVSAERLRFADVKRGNLTRDISAQGRVVAAVSPTLYSPSGGIVTLAVQAGDKVAKDQVLAEVVSPELNNRLMQEQATLQSAELAAERAGIDNRKQQLATQKAVDQAEIDRQTAAREVERTQKAFQLGALPQLDVMRAKDALQKAEVTLAHAKKDSALERESLDFELKTVRLTRDRQRLLVTDLQRQVDELKLRSPVAGQVGQLLVQQKANVAANAGILTVVDLSAMEVEVPVPETFARELAIGMPAQIQNAGQQLTGELSAVSPEVVNGQVIARVRFSGEQPAGLRQNQRLTTRILIDERPNVLMVERGPFVDSGAGRVAYVVGKDGMAERRTIELGATSLNAVELVSGVKEGDRLIISSLDEFKGAERIALAR</sequence>
<feature type="transmembrane region" description="Helical" evidence="4">
    <location>
        <begin position="23"/>
        <end position="41"/>
    </location>
</feature>
<protein>
    <submittedName>
        <fullName evidence="5">HlyD family efflux transporter periplasmic adaptor subunit</fullName>
    </submittedName>
</protein>
<dbReference type="RefSeq" id="WP_255916876.1">
    <property type="nucleotide sequence ID" value="NZ_JANFQO010000047.1"/>
</dbReference>
<dbReference type="Gene3D" id="2.40.420.20">
    <property type="match status" value="1"/>
</dbReference>
<keyword evidence="2 3" id="KW-0175">Coiled coil</keyword>
<dbReference type="InterPro" id="IPR050465">
    <property type="entry name" value="UPF0194_transport"/>
</dbReference>
<keyword evidence="4" id="KW-0472">Membrane</keyword>
<evidence type="ECO:0000256" key="1">
    <source>
        <dbReference type="ARBA" id="ARBA00004196"/>
    </source>
</evidence>
<evidence type="ECO:0000313" key="6">
    <source>
        <dbReference type="Proteomes" id="UP001165498"/>
    </source>
</evidence>
<dbReference type="PANTHER" id="PTHR32347:SF14">
    <property type="entry name" value="EFFLUX SYSTEM COMPONENT YKNX-RELATED"/>
    <property type="match status" value="1"/>
</dbReference>
<organism evidence="5 6">
    <name type="scientific">Tahibacter harae</name>
    <dbReference type="NCBI Taxonomy" id="2963937"/>
    <lineage>
        <taxon>Bacteria</taxon>
        <taxon>Pseudomonadati</taxon>
        <taxon>Pseudomonadota</taxon>
        <taxon>Gammaproteobacteria</taxon>
        <taxon>Lysobacterales</taxon>
        <taxon>Rhodanobacteraceae</taxon>
        <taxon>Tahibacter</taxon>
    </lineage>
</organism>
<accession>A0ABT1QZH1</accession>
<reference evidence="5" key="1">
    <citation type="submission" date="2022-07" db="EMBL/GenBank/DDBJ databases">
        <title>Tahibacter sp., a new gammaproteobacterium isolated from the silt sample collected at pig farm.</title>
        <authorList>
            <person name="Chen H."/>
        </authorList>
    </citation>
    <scope>NUCLEOTIDE SEQUENCE</scope>
    <source>
        <strain evidence="5">P2K</strain>
    </source>
</reference>
<evidence type="ECO:0000256" key="4">
    <source>
        <dbReference type="SAM" id="Phobius"/>
    </source>
</evidence>
<dbReference type="Proteomes" id="UP001165498">
    <property type="component" value="Unassembled WGS sequence"/>
</dbReference>
<feature type="coiled-coil region" evidence="3">
    <location>
        <begin position="155"/>
        <end position="245"/>
    </location>
</feature>
<name>A0ABT1QZH1_9GAMM</name>
<keyword evidence="6" id="KW-1185">Reference proteome</keyword>
<evidence type="ECO:0000313" key="5">
    <source>
        <dbReference type="EMBL" id="MCQ4167694.1"/>
    </source>
</evidence>
<dbReference type="Gene3D" id="2.40.30.170">
    <property type="match status" value="1"/>
</dbReference>
<comment type="subcellular location">
    <subcellularLocation>
        <location evidence="1">Cell envelope</location>
    </subcellularLocation>
</comment>
<keyword evidence="4" id="KW-0812">Transmembrane</keyword>
<dbReference type="EMBL" id="JANFQO010000047">
    <property type="protein sequence ID" value="MCQ4167694.1"/>
    <property type="molecule type" value="Genomic_DNA"/>
</dbReference>
<dbReference type="Gene3D" id="1.10.287.470">
    <property type="entry name" value="Helix hairpin bin"/>
    <property type="match status" value="1"/>
</dbReference>
<dbReference type="PANTHER" id="PTHR32347">
    <property type="entry name" value="EFFLUX SYSTEM COMPONENT YKNX-RELATED"/>
    <property type="match status" value="1"/>
</dbReference>